<evidence type="ECO:0000256" key="1">
    <source>
        <dbReference type="SAM" id="MobiDB-lite"/>
    </source>
</evidence>
<evidence type="ECO:0000313" key="2">
    <source>
        <dbReference type="EMBL" id="KAG7290132.1"/>
    </source>
</evidence>
<keyword evidence="3" id="KW-1185">Reference proteome</keyword>
<organism evidence="2 3">
    <name type="scientific">Staphylotrichum longicolle</name>
    <dbReference type="NCBI Taxonomy" id="669026"/>
    <lineage>
        <taxon>Eukaryota</taxon>
        <taxon>Fungi</taxon>
        <taxon>Dikarya</taxon>
        <taxon>Ascomycota</taxon>
        <taxon>Pezizomycotina</taxon>
        <taxon>Sordariomycetes</taxon>
        <taxon>Sordariomycetidae</taxon>
        <taxon>Sordariales</taxon>
        <taxon>Chaetomiaceae</taxon>
        <taxon>Staphylotrichum</taxon>
    </lineage>
</organism>
<sequence>MSKKKGSADQRRRVYIHFRALISGLDSQEVRKQKRVKELVDASWWSLGPLLQDIGQKQVSRILQSMRDSRLFESEAIAKREFPELFLPSPPLDVQREAAEDRAAKSREEILDSINFLHDEGLDMDDAPDSEPDEPDEREEPEEPKEPEKQLEIVDLVNGENQVENPAGT</sequence>
<name>A0AAD4HZJ9_9PEZI</name>
<reference evidence="2" key="1">
    <citation type="submission" date="2023-02" db="EMBL/GenBank/DDBJ databases">
        <authorList>
            <person name="Palmer J.M."/>
        </authorList>
    </citation>
    <scope>NUCLEOTIDE SEQUENCE</scope>
    <source>
        <strain evidence="2">FW57</strain>
    </source>
</reference>
<feature type="compositionally biased region" description="Acidic residues" evidence="1">
    <location>
        <begin position="122"/>
        <end position="143"/>
    </location>
</feature>
<gene>
    <name evidence="2" type="ORF">NEMBOFW57_000129</name>
</gene>
<proteinExistence type="predicted"/>
<dbReference type="EMBL" id="JAHCVI010000001">
    <property type="protein sequence ID" value="KAG7290132.1"/>
    <property type="molecule type" value="Genomic_DNA"/>
</dbReference>
<feature type="compositionally biased region" description="Polar residues" evidence="1">
    <location>
        <begin position="159"/>
        <end position="169"/>
    </location>
</feature>
<dbReference type="Proteomes" id="UP001197093">
    <property type="component" value="Unassembled WGS sequence"/>
</dbReference>
<feature type="region of interest" description="Disordered" evidence="1">
    <location>
        <begin position="117"/>
        <end position="169"/>
    </location>
</feature>
<dbReference type="AlphaFoldDB" id="A0AAD4HZJ9"/>
<comment type="caution">
    <text evidence="2">The sequence shown here is derived from an EMBL/GenBank/DDBJ whole genome shotgun (WGS) entry which is preliminary data.</text>
</comment>
<protein>
    <submittedName>
        <fullName evidence="2">Uncharacterized protein</fullName>
    </submittedName>
</protein>
<accession>A0AAD4HZJ9</accession>
<evidence type="ECO:0000313" key="3">
    <source>
        <dbReference type="Proteomes" id="UP001197093"/>
    </source>
</evidence>